<dbReference type="EMBL" id="JABFTP020000083">
    <property type="protein sequence ID" value="KAL3275026.1"/>
    <property type="molecule type" value="Genomic_DNA"/>
</dbReference>
<dbReference type="Proteomes" id="UP001516400">
    <property type="component" value="Unassembled WGS sequence"/>
</dbReference>
<name>A0ABD2N897_9CUCU</name>
<organism evidence="1 2">
    <name type="scientific">Cryptolaemus montrouzieri</name>
    <dbReference type="NCBI Taxonomy" id="559131"/>
    <lineage>
        <taxon>Eukaryota</taxon>
        <taxon>Metazoa</taxon>
        <taxon>Ecdysozoa</taxon>
        <taxon>Arthropoda</taxon>
        <taxon>Hexapoda</taxon>
        <taxon>Insecta</taxon>
        <taxon>Pterygota</taxon>
        <taxon>Neoptera</taxon>
        <taxon>Endopterygota</taxon>
        <taxon>Coleoptera</taxon>
        <taxon>Polyphaga</taxon>
        <taxon>Cucujiformia</taxon>
        <taxon>Coccinelloidea</taxon>
        <taxon>Coccinellidae</taxon>
        <taxon>Scymninae</taxon>
        <taxon>Scymnini</taxon>
        <taxon>Cryptolaemus</taxon>
    </lineage>
</organism>
<proteinExistence type="predicted"/>
<protein>
    <submittedName>
        <fullName evidence="1">Uncharacterized protein</fullName>
    </submittedName>
</protein>
<sequence>MLFPEQMSVLWFKSSHSPTFPTNELIQRYTNLKGESKIEDSFPYTSKEQTSNFKDLSSYSEDVLLSTVLFNIRDIFGTLHKVRGIVDCELQVTFINEASGNGLGLKESVPLWLNIFVRTCQKFLSKLFRIL</sequence>
<gene>
    <name evidence="1" type="ORF">HHI36_019798</name>
</gene>
<evidence type="ECO:0000313" key="2">
    <source>
        <dbReference type="Proteomes" id="UP001516400"/>
    </source>
</evidence>
<evidence type="ECO:0000313" key="1">
    <source>
        <dbReference type="EMBL" id="KAL3275026.1"/>
    </source>
</evidence>
<reference evidence="1 2" key="1">
    <citation type="journal article" date="2021" name="BMC Biol.">
        <title>Horizontally acquired antibacterial genes associated with adaptive radiation of ladybird beetles.</title>
        <authorList>
            <person name="Li H.S."/>
            <person name="Tang X.F."/>
            <person name="Huang Y.H."/>
            <person name="Xu Z.Y."/>
            <person name="Chen M.L."/>
            <person name="Du X.Y."/>
            <person name="Qiu B.Y."/>
            <person name="Chen P.T."/>
            <person name="Zhang W."/>
            <person name="Slipinski A."/>
            <person name="Escalona H.E."/>
            <person name="Waterhouse R.M."/>
            <person name="Zwick A."/>
            <person name="Pang H."/>
        </authorList>
    </citation>
    <scope>NUCLEOTIDE SEQUENCE [LARGE SCALE GENOMIC DNA]</scope>
    <source>
        <strain evidence="1">SYSU2018</strain>
    </source>
</reference>
<accession>A0ABD2N897</accession>
<keyword evidence="2" id="KW-1185">Reference proteome</keyword>
<comment type="caution">
    <text evidence="1">The sequence shown here is derived from an EMBL/GenBank/DDBJ whole genome shotgun (WGS) entry which is preliminary data.</text>
</comment>
<dbReference type="AlphaFoldDB" id="A0ABD2N897"/>